<dbReference type="GO" id="GO:0007018">
    <property type="term" value="P:microtubule-based movement"/>
    <property type="evidence" value="ECO:0007669"/>
    <property type="project" value="InterPro"/>
</dbReference>
<dbReference type="PANTHER" id="PTHR22878:SF70">
    <property type="entry name" value="DYNEIN HEAVY CHAIN 2, AXONEMAL"/>
    <property type="match status" value="1"/>
</dbReference>
<evidence type="ECO:0000313" key="4">
    <source>
        <dbReference type="EMBL" id="VEL06883.1"/>
    </source>
</evidence>
<protein>
    <recommendedName>
        <fullName evidence="6">Dynein heavy chain ATP-binding dynein motor region domain-containing protein</fullName>
    </recommendedName>
</protein>
<dbReference type="Pfam" id="PF12777">
    <property type="entry name" value="MT"/>
    <property type="match status" value="1"/>
</dbReference>
<dbReference type="PANTHER" id="PTHR22878">
    <property type="entry name" value="DYNEIN HEAVY CHAIN 6, AXONEMAL-LIKE-RELATED"/>
    <property type="match status" value="1"/>
</dbReference>
<keyword evidence="1" id="KW-0175">Coiled coil</keyword>
<keyword evidence="5" id="KW-1185">Reference proteome</keyword>
<evidence type="ECO:0000256" key="1">
    <source>
        <dbReference type="SAM" id="Coils"/>
    </source>
</evidence>
<dbReference type="Pfam" id="PF12781">
    <property type="entry name" value="AAA_9"/>
    <property type="match status" value="1"/>
</dbReference>
<dbReference type="FunFam" id="3.40.50.300:FF:000223">
    <property type="entry name" value="Dynein heavy chain 3, axonemal"/>
    <property type="match status" value="1"/>
</dbReference>
<dbReference type="Proteomes" id="UP000784294">
    <property type="component" value="Unassembled WGS sequence"/>
</dbReference>
<dbReference type="InterPro" id="IPR035706">
    <property type="entry name" value="AAA_9"/>
</dbReference>
<gene>
    <name evidence="4" type="ORF">PXEA_LOCUS323</name>
</gene>
<dbReference type="GO" id="GO:0045505">
    <property type="term" value="F:dynein intermediate chain binding"/>
    <property type="evidence" value="ECO:0007669"/>
    <property type="project" value="InterPro"/>
</dbReference>
<dbReference type="AlphaFoldDB" id="A0A448WA56"/>
<dbReference type="EMBL" id="CAAALY010000575">
    <property type="protein sequence ID" value="VEL06883.1"/>
    <property type="molecule type" value="Genomic_DNA"/>
</dbReference>
<dbReference type="InterPro" id="IPR027417">
    <property type="entry name" value="P-loop_NTPase"/>
</dbReference>
<dbReference type="InterPro" id="IPR024743">
    <property type="entry name" value="Dynein_HC_stalk"/>
</dbReference>
<organism evidence="4 5">
    <name type="scientific">Protopolystoma xenopodis</name>
    <dbReference type="NCBI Taxonomy" id="117903"/>
    <lineage>
        <taxon>Eukaryota</taxon>
        <taxon>Metazoa</taxon>
        <taxon>Spiralia</taxon>
        <taxon>Lophotrochozoa</taxon>
        <taxon>Platyhelminthes</taxon>
        <taxon>Monogenea</taxon>
        <taxon>Polyopisthocotylea</taxon>
        <taxon>Polystomatidea</taxon>
        <taxon>Polystomatidae</taxon>
        <taxon>Protopolystoma</taxon>
    </lineage>
</organism>
<comment type="caution">
    <text evidence="4">The sequence shown here is derived from an EMBL/GenBank/DDBJ whole genome shotgun (WGS) entry which is preliminary data.</text>
</comment>
<dbReference type="OrthoDB" id="6264521at2759"/>
<reference evidence="4" key="1">
    <citation type="submission" date="2018-11" db="EMBL/GenBank/DDBJ databases">
        <authorList>
            <consortium name="Pathogen Informatics"/>
        </authorList>
    </citation>
    <scope>NUCLEOTIDE SEQUENCE</scope>
</reference>
<feature type="coiled-coil region" evidence="1">
    <location>
        <begin position="53"/>
        <end position="108"/>
    </location>
</feature>
<sequence>MQRIRKEFMINPEFDPAKVARASSAAEGLCRWIMAMEQYDRVAKIVAPKKAKLLEAEAELAENMAVLKKTQANLTELEEKLAVLQAKLQATQDEKHRLENEVQLCAVKLDRAKKLIGGLGGEKDRWSQASITLEDIYNNLTGDVLISAGVIAYLGPFTSIYRDECTEDWIRLCKNYNIASSEQFSLTVCLGDPVKIQAWNINGLPRDAFSIDNSVIVANSRRWPLMIDPQGQANKWIKNMEKENAIVVLKLTDSDFIRNLENGIQFGTPILLENVSEELDPSMEPLLLKQTFKQGGVEMIRLGENVIEYSRDFRLYITTKLRNPHYLPEIAVKVSLLNFMITLEGLEDQLLGIVVAKEKYAFRSFDLTEFFF</sequence>
<feature type="domain" description="Dynein heavy chain coiled coil stalk" evidence="2">
    <location>
        <begin position="6"/>
        <end position="167"/>
    </location>
</feature>
<evidence type="ECO:0000259" key="2">
    <source>
        <dbReference type="Pfam" id="PF12777"/>
    </source>
</evidence>
<dbReference type="Gene3D" id="3.40.50.300">
    <property type="entry name" value="P-loop containing nucleotide triphosphate hydrolases"/>
    <property type="match status" value="1"/>
</dbReference>
<dbReference type="GO" id="GO:0030286">
    <property type="term" value="C:dynein complex"/>
    <property type="evidence" value="ECO:0007669"/>
    <property type="project" value="InterPro"/>
</dbReference>
<evidence type="ECO:0008006" key="6">
    <source>
        <dbReference type="Google" id="ProtNLM"/>
    </source>
</evidence>
<accession>A0A448WA56</accession>
<dbReference type="InterPro" id="IPR026983">
    <property type="entry name" value="DHC"/>
</dbReference>
<dbReference type="Gene3D" id="1.20.920.20">
    <property type="match status" value="1"/>
</dbReference>
<evidence type="ECO:0000259" key="3">
    <source>
        <dbReference type="Pfam" id="PF12781"/>
    </source>
</evidence>
<dbReference type="GO" id="GO:0051959">
    <property type="term" value="F:dynein light intermediate chain binding"/>
    <property type="evidence" value="ECO:0007669"/>
    <property type="project" value="InterPro"/>
</dbReference>
<evidence type="ECO:0000313" key="5">
    <source>
        <dbReference type="Proteomes" id="UP000784294"/>
    </source>
</evidence>
<name>A0A448WA56_9PLAT</name>
<proteinExistence type="predicted"/>
<feature type="domain" description="Dynein heavy chain ATP-binding dynein motor region" evidence="3">
    <location>
        <begin position="198"/>
        <end position="360"/>
    </location>
</feature>